<name>A0A5C6C5B2_9BACT</name>
<sequence length="94" mass="10928">MIIQMWMLSLMIVFVGGGVLWDCRLSRQLYCAPLPRPYRDRPSQLAGWKRNCSDEVIVKADDLLRILREAFSFNPDDRYQCASSDRIMAVQRAC</sequence>
<reference evidence="1 2" key="1">
    <citation type="journal article" date="2020" name="Antonie Van Leeuwenhoek">
        <title>Rhodopirellula heiligendammensis sp. nov., Rhodopirellula pilleata sp. nov., and Rhodopirellula solitaria sp. nov. isolated from natural or artificial marine surfaces in Northern Germany and California, USA, and emended description of the genus Rhodopirellula.</title>
        <authorList>
            <person name="Kallscheuer N."/>
            <person name="Wiegand S."/>
            <person name="Jogler M."/>
            <person name="Boedeker C."/>
            <person name="Peeters S.H."/>
            <person name="Rast P."/>
            <person name="Heuer A."/>
            <person name="Jetten M.S.M."/>
            <person name="Rohde M."/>
            <person name="Jogler C."/>
        </authorList>
    </citation>
    <scope>NUCLEOTIDE SEQUENCE [LARGE SCALE GENOMIC DNA]</scope>
    <source>
        <strain evidence="1 2">Poly21</strain>
    </source>
</reference>
<proteinExistence type="predicted"/>
<keyword evidence="2" id="KW-1185">Reference proteome</keyword>
<comment type="caution">
    <text evidence="1">The sequence shown here is derived from an EMBL/GenBank/DDBJ whole genome shotgun (WGS) entry which is preliminary data.</text>
</comment>
<gene>
    <name evidence="1" type="ORF">Poly21_15400</name>
</gene>
<dbReference type="AlphaFoldDB" id="A0A5C6C5B2"/>
<dbReference type="Proteomes" id="UP000319908">
    <property type="component" value="Unassembled WGS sequence"/>
</dbReference>
<dbReference type="EMBL" id="SJPU01000001">
    <property type="protein sequence ID" value="TWU19368.1"/>
    <property type="molecule type" value="Genomic_DNA"/>
</dbReference>
<protein>
    <submittedName>
        <fullName evidence="1">Uncharacterized protein</fullName>
    </submittedName>
</protein>
<evidence type="ECO:0000313" key="2">
    <source>
        <dbReference type="Proteomes" id="UP000319908"/>
    </source>
</evidence>
<accession>A0A5C6C5B2</accession>
<evidence type="ECO:0000313" key="1">
    <source>
        <dbReference type="EMBL" id="TWU19368.1"/>
    </source>
</evidence>
<organism evidence="1 2">
    <name type="scientific">Allorhodopirellula heiligendammensis</name>
    <dbReference type="NCBI Taxonomy" id="2714739"/>
    <lineage>
        <taxon>Bacteria</taxon>
        <taxon>Pseudomonadati</taxon>
        <taxon>Planctomycetota</taxon>
        <taxon>Planctomycetia</taxon>
        <taxon>Pirellulales</taxon>
        <taxon>Pirellulaceae</taxon>
        <taxon>Allorhodopirellula</taxon>
    </lineage>
</organism>